<feature type="compositionally biased region" description="Low complexity" evidence="3">
    <location>
        <begin position="189"/>
        <end position="199"/>
    </location>
</feature>
<protein>
    <submittedName>
        <fullName evidence="4">Uncharacterized protein</fullName>
    </submittedName>
</protein>
<dbReference type="Gramene" id="Jr01_09210_p1">
    <property type="protein sequence ID" value="cds.Jr01_09210_p1"/>
    <property type="gene ID" value="Jr01_09210"/>
</dbReference>
<feature type="region of interest" description="Disordered" evidence="3">
    <location>
        <begin position="178"/>
        <end position="207"/>
    </location>
</feature>
<organism evidence="4 5">
    <name type="scientific">Juglans regia</name>
    <name type="common">English walnut</name>
    <dbReference type="NCBI Taxonomy" id="51240"/>
    <lineage>
        <taxon>Eukaryota</taxon>
        <taxon>Viridiplantae</taxon>
        <taxon>Streptophyta</taxon>
        <taxon>Embryophyta</taxon>
        <taxon>Tracheophyta</taxon>
        <taxon>Spermatophyta</taxon>
        <taxon>Magnoliopsida</taxon>
        <taxon>eudicotyledons</taxon>
        <taxon>Gunneridae</taxon>
        <taxon>Pentapetalae</taxon>
        <taxon>rosids</taxon>
        <taxon>fabids</taxon>
        <taxon>Fagales</taxon>
        <taxon>Juglandaceae</taxon>
        <taxon>Juglans</taxon>
    </lineage>
</organism>
<gene>
    <name evidence="4" type="ORF">F2P56_000854</name>
</gene>
<dbReference type="PANTHER" id="PTHR33172">
    <property type="entry name" value="OS08G0516900 PROTEIN"/>
    <property type="match status" value="1"/>
</dbReference>
<proteinExistence type="predicted"/>
<dbReference type="InterPro" id="IPR051992">
    <property type="entry name" value="OxStress_Response_Reg"/>
</dbReference>
<evidence type="ECO:0000313" key="5">
    <source>
        <dbReference type="Proteomes" id="UP000619265"/>
    </source>
</evidence>
<evidence type="ECO:0000256" key="3">
    <source>
        <dbReference type="SAM" id="MobiDB-lite"/>
    </source>
</evidence>
<comment type="subcellular location">
    <subcellularLocation>
        <location evidence="1">Nucleus</location>
    </subcellularLocation>
</comment>
<feature type="compositionally biased region" description="Low complexity" evidence="3">
    <location>
        <begin position="144"/>
        <end position="154"/>
    </location>
</feature>
<dbReference type="GO" id="GO:0006950">
    <property type="term" value="P:response to stress"/>
    <property type="evidence" value="ECO:0007669"/>
    <property type="project" value="UniProtKB-ARBA"/>
</dbReference>
<evidence type="ECO:0000256" key="1">
    <source>
        <dbReference type="ARBA" id="ARBA00004123"/>
    </source>
</evidence>
<dbReference type="KEGG" id="jre:108988044"/>
<sequence>MAIFIVLSSGPNSLYQLCLCFVENHMRVSFSWMDCSAIIKQQSKHEMNMPEQGAQDHHHHHLDSSSSDQLETGSLNDLSSLLQQLPIKRGLSKHYEGKSRSFTSLANVKCMEDLVKVEHPCNKKLKSCKSYVGLGESQSHRSSRPPMASSSSPRLNISKKLSNSKGSCSLLSVNRSGSFLRSGSPASPPHRSTSSSSISNQTPALLA</sequence>
<comment type="caution">
    <text evidence="4">The sequence shown here is derived from an EMBL/GenBank/DDBJ whole genome shotgun (WGS) entry which is preliminary data.</text>
</comment>
<dbReference type="AlphaFoldDB" id="A0A834D3H1"/>
<reference evidence="4" key="2">
    <citation type="submission" date="2020-03" db="EMBL/GenBank/DDBJ databases">
        <title>Walnut 2.0.</title>
        <authorList>
            <person name="Marrano A."/>
            <person name="Britton M."/>
            <person name="Zimin A.V."/>
            <person name="Zaini P.A."/>
            <person name="Workman R."/>
            <person name="Puiu D."/>
            <person name="Bianco L."/>
            <person name="Allen B.J."/>
            <person name="Troggio M."/>
            <person name="Leslie C.A."/>
            <person name="Timp W."/>
            <person name="Dendekar A."/>
            <person name="Salzberg S.L."/>
            <person name="Neale D.B."/>
        </authorList>
    </citation>
    <scope>NUCLEOTIDE SEQUENCE</scope>
    <source>
        <tissue evidence="4">Leaves</tissue>
    </source>
</reference>
<feature type="region of interest" description="Disordered" evidence="3">
    <location>
        <begin position="44"/>
        <end position="71"/>
    </location>
</feature>
<evidence type="ECO:0000256" key="2">
    <source>
        <dbReference type="ARBA" id="ARBA00023242"/>
    </source>
</evidence>
<dbReference type="EMBL" id="LIHL02000001">
    <property type="protein sequence ID" value="KAF5480084.1"/>
    <property type="molecule type" value="Genomic_DNA"/>
</dbReference>
<dbReference type="PANTHER" id="PTHR33172:SF29">
    <property type="entry name" value="OS06G0559400 PROTEIN"/>
    <property type="match status" value="1"/>
</dbReference>
<dbReference type="RefSeq" id="XP_018816683.2">
    <property type="nucleotide sequence ID" value="XM_018961138.2"/>
</dbReference>
<evidence type="ECO:0000313" key="4">
    <source>
        <dbReference type="EMBL" id="KAF5480084.1"/>
    </source>
</evidence>
<feature type="region of interest" description="Disordered" evidence="3">
    <location>
        <begin position="135"/>
        <end position="164"/>
    </location>
</feature>
<dbReference type="GO" id="GO:0005634">
    <property type="term" value="C:nucleus"/>
    <property type="evidence" value="ECO:0007669"/>
    <property type="project" value="UniProtKB-SubCell"/>
</dbReference>
<name>A0A834D3H1_JUGRE</name>
<keyword evidence="2" id="KW-0539">Nucleus</keyword>
<dbReference type="Proteomes" id="UP000619265">
    <property type="component" value="Unassembled WGS sequence"/>
</dbReference>
<reference evidence="4" key="1">
    <citation type="submission" date="2015-10" db="EMBL/GenBank/DDBJ databases">
        <authorList>
            <person name="Martinez-Garcia P.J."/>
            <person name="Crepeau M.W."/>
            <person name="Puiu D."/>
            <person name="Gonzalez-Ibeas D."/>
            <person name="Whalen J."/>
            <person name="Stevens K."/>
            <person name="Paul R."/>
            <person name="Butterfield T."/>
            <person name="Britton M."/>
            <person name="Reagan R."/>
            <person name="Chakraborty S."/>
            <person name="Walawage S.L."/>
            <person name="Vasquez-Gross H.A."/>
            <person name="Cardeno C."/>
            <person name="Famula R."/>
            <person name="Pratt K."/>
            <person name="Kuruganti S."/>
            <person name="Aradhya M.K."/>
            <person name="Leslie C.A."/>
            <person name="Dandekar A.M."/>
            <person name="Salzberg S.L."/>
            <person name="Wegrzyn J.L."/>
            <person name="Langley C.H."/>
            <person name="Neale D.B."/>
        </authorList>
    </citation>
    <scope>NUCLEOTIDE SEQUENCE</scope>
    <source>
        <tissue evidence="4">Leaves</tissue>
    </source>
</reference>
<accession>A0A834D3H1</accession>
<dbReference type="OrthoDB" id="1938584at2759"/>